<dbReference type="EMBL" id="CAJOBB010008533">
    <property type="protein sequence ID" value="CAF4210184.1"/>
    <property type="molecule type" value="Genomic_DNA"/>
</dbReference>
<evidence type="ECO:0000313" key="2">
    <source>
        <dbReference type="Proteomes" id="UP000663868"/>
    </source>
</evidence>
<name>A0A820C959_9BILA</name>
<protein>
    <submittedName>
        <fullName evidence="1">Uncharacterized protein</fullName>
    </submittedName>
</protein>
<comment type="caution">
    <text evidence="1">The sequence shown here is derived from an EMBL/GenBank/DDBJ whole genome shotgun (WGS) entry which is preliminary data.</text>
</comment>
<dbReference type="Proteomes" id="UP000663868">
    <property type="component" value="Unassembled WGS sequence"/>
</dbReference>
<feature type="non-terminal residue" evidence="1">
    <location>
        <position position="1"/>
    </location>
</feature>
<dbReference type="AlphaFoldDB" id="A0A820C959"/>
<accession>A0A820C959</accession>
<proteinExistence type="predicted"/>
<reference evidence="1" key="1">
    <citation type="submission" date="2021-02" db="EMBL/GenBank/DDBJ databases">
        <authorList>
            <person name="Nowell W R."/>
        </authorList>
    </citation>
    <scope>NUCLEOTIDE SEQUENCE</scope>
</reference>
<evidence type="ECO:0000313" key="1">
    <source>
        <dbReference type="EMBL" id="CAF4210184.1"/>
    </source>
</evidence>
<gene>
    <name evidence="1" type="ORF">KXQ929_LOCUS40607</name>
</gene>
<sequence>ALVAAAIILPVLSVVLTSLLNKLKINK</sequence>
<organism evidence="1 2">
    <name type="scientific">Adineta steineri</name>
    <dbReference type="NCBI Taxonomy" id="433720"/>
    <lineage>
        <taxon>Eukaryota</taxon>
        <taxon>Metazoa</taxon>
        <taxon>Spiralia</taxon>
        <taxon>Gnathifera</taxon>
        <taxon>Rotifera</taxon>
        <taxon>Eurotatoria</taxon>
        <taxon>Bdelloidea</taxon>
        <taxon>Adinetida</taxon>
        <taxon>Adinetidae</taxon>
        <taxon>Adineta</taxon>
    </lineage>
</organism>